<feature type="domain" description="Pyridoxamine 5'-phosphate oxidase N-terminal" evidence="2">
    <location>
        <begin position="5"/>
        <end position="128"/>
    </location>
</feature>
<accession>A0A8J3CAI4</accession>
<reference evidence="3" key="1">
    <citation type="journal article" date="2014" name="Int. J. Syst. Evol. Microbiol.">
        <title>Complete genome sequence of Corynebacterium casei LMG S-19264T (=DSM 44701T), isolated from a smear-ripened cheese.</title>
        <authorList>
            <consortium name="US DOE Joint Genome Institute (JGI-PGF)"/>
            <person name="Walter F."/>
            <person name="Albersmeier A."/>
            <person name="Kalinowski J."/>
            <person name="Ruckert C."/>
        </authorList>
    </citation>
    <scope>NUCLEOTIDE SEQUENCE</scope>
    <source>
        <strain evidence="3">CGMCC 4.5737</strain>
    </source>
</reference>
<evidence type="ECO:0000259" key="2">
    <source>
        <dbReference type="Pfam" id="PF01243"/>
    </source>
</evidence>
<dbReference type="GO" id="GO:0005829">
    <property type="term" value="C:cytosol"/>
    <property type="evidence" value="ECO:0007669"/>
    <property type="project" value="TreeGrafter"/>
</dbReference>
<dbReference type="GO" id="GO:0070967">
    <property type="term" value="F:coenzyme F420 binding"/>
    <property type="evidence" value="ECO:0007669"/>
    <property type="project" value="TreeGrafter"/>
</dbReference>
<dbReference type="Proteomes" id="UP000637578">
    <property type="component" value="Unassembled WGS sequence"/>
</dbReference>
<evidence type="ECO:0000256" key="1">
    <source>
        <dbReference type="ARBA" id="ARBA00023002"/>
    </source>
</evidence>
<dbReference type="InterPro" id="IPR012349">
    <property type="entry name" value="Split_barrel_FMN-bd"/>
</dbReference>
<name>A0A8J3CAI4_9PSEU</name>
<dbReference type="Gene3D" id="2.30.110.10">
    <property type="entry name" value="Electron Transport, Fmn-binding Protein, Chain A"/>
    <property type="match status" value="1"/>
</dbReference>
<dbReference type="NCBIfam" id="TIGR03618">
    <property type="entry name" value="Rv1155_F420"/>
    <property type="match status" value="1"/>
</dbReference>
<dbReference type="AlphaFoldDB" id="A0A8J3CAI4"/>
<dbReference type="GO" id="GO:0016627">
    <property type="term" value="F:oxidoreductase activity, acting on the CH-CH group of donors"/>
    <property type="evidence" value="ECO:0007669"/>
    <property type="project" value="TreeGrafter"/>
</dbReference>
<dbReference type="PANTHER" id="PTHR35176">
    <property type="entry name" value="HEME OXYGENASE HI_0854-RELATED"/>
    <property type="match status" value="1"/>
</dbReference>
<dbReference type="Pfam" id="PF01243">
    <property type="entry name" value="PNPOx_N"/>
    <property type="match status" value="1"/>
</dbReference>
<dbReference type="InterPro" id="IPR052019">
    <property type="entry name" value="F420H2_bilvrd_red/Heme_oxyg"/>
</dbReference>
<protein>
    <submittedName>
        <fullName evidence="3">PPOX class F420-dependent enzyme</fullName>
    </submittedName>
</protein>
<dbReference type="InterPro" id="IPR019920">
    <property type="entry name" value="F420-binding_dom_put"/>
</dbReference>
<comment type="caution">
    <text evidence="3">The sequence shown here is derived from an EMBL/GenBank/DDBJ whole genome shotgun (WGS) entry which is preliminary data.</text>
</comment>
<sequence>MSTVLPDAARDLADGPNYAVLTMLNADGSPQSSQVWVGRDGDELLIGTIAGRHKGRNVRRDPRTTVCIVDSQLRYRYAEVRGRAEVTADGAAELVRKLAVKYPEDAYEIDDSVPWLVIRITPDKVNVVE</sequence>
<proteinExistence type="predicted"/>
<dbReference type="SUPFAM" id="SSF50475">
    <property type="entry name" value="FMN-binding split barrel"/>
    <property type="match status" value="1"/>
</dbReference>
<dbReference type="PANTHER" id="PTHR35176:SF6">
    <property type="entry name" value="HEME OXYGENASE HI_0854-RELATED"/>
    <property type="match status" value="1"/>
</dbReference>
<dbReference type="InterPro" id="IPR011576">
    <property type="entry name" value="Pyridox_Oxase_N"/>
</dbReference>
<evidence type="ECO:0000313" key="4">
    <source>
        <dbReference type="Proteomes" id="UP000637578"/>
    </source>
</evidence>
<gene>
    <name evidence="3" type="ORF">GCM10012275_14410</name>
</gene>
<organism evidence="3 4">
    <name type="scientific">Longimycelium tulufanense</name>
    <dbReference type="NCBI Taxonomy" id="907463"/>
    <lineage>
        <taxon>Bacteria</taxon>
        <taxon>Bacillati</taxon>
        <taxon>Actinomycetota</taxon>
        <taxon>Actinomycetes</taxon>
        <taxon>Pseudonocardiales</taxon>
        <taxon>Pseudonocardiaceae</taxon>
        <taxon>Longimycelium</taxon>
    </lineage>
</organism>
<dbReference type="EMBL" id="BMMK01000004">
    <property type="protein sequence ID" value="GGM44514.1"/>
    <property type="molecule type" value="Genomic_DNA"/>
</dbReference>
<reference evidence="3" key="2">
    <citation type="submission" date="2020-09" db="EMBL/GenBank/DDBJ databases">
        <authorList>
            <person name="Sun Q."/>
            <person name="Zhou Y."/>
        </authorList>
    </citation>
    <scope>NUCLEOTIDE SEQUENCE</scope>
    <source>
        <strain evidence="3">CGMCC 4.5737</strain>
    </source>
</reference>
<keyword evidence="1" id="KW-0560">Oxidoreductase</keyword>
<evidence type="ECO:0000313" key="3">
    <source>
        <dbReference type="EMBL" id="GGM44514.1"/>
    </source>
</evidence>
<dbReference type="RefSeq" id="WP_189055150.1">
    <property type="nucleotide sequence ID" value="NZ_BMMK01000004.1"/>
</dbReference>
<keyword evidence="4" id="KW-1185">Reference proteome</keyword>